<gene>
    <name evidence="2" type="ORF">HNP89_001914</name>
</gene>
<dbReference type="EMBL" id="JACDUK010000005">
    <property type="protein sequence ID" value="MBA2853936.1"/>
    <property type="molecule type" value="Genomic_DNA"/>
</dbReference>
<evidence type="ECO:0000313" key="2">
    <source>
        <dbReference type="EMBL" id="MBA2853936.1"/>
    </source>
</evidence>
<proteinExistence type="predicted"/>
<name>A0A7J9P742_METMI</name>
<comment type="caution">
    <text evidence="2">The sequence shown here is derived from an EMBL/GenBank/DDBJ whole genome shotgun (WGS) entry which is preliminary data.</text>
</comment>
<feature type="transmembrane region" description="Helical" evidence="1">
    <location>
        <begin position="63"/>
        <end position="85"/>
    </location>
</feature>
<feature type="transmembrane region" description="Helical" evidence="1">
    <location>
        <begin position="105"/>
        <end position="123"/>
    </location>
</feature>
<feature type="transmembrane region" description="Helical" evidence="1">
    <location>
        <begin position="34"/>
        <end position="51"/>
    </location>
</feature>
<accession>A0A7J9P742</accession>
<dbReference type="RefSeq" id="WP_181504797.1">
    <property type="nucleotide sequence ID" value="NZ_JACDUK010000005.1"/>
</dbReference>
<dbReference type="Proteomes" id="UP000522365">
    <property type="component" value="Unassembled WGS sequence"/>
</dbReference>
<keyword evidence="1" id="KW-1133">Transmembrane helix</keyword>
<dbReference type="AlphaFoldDB" id="A0A7J9P742"/>
<protein>
    <submittedName>
        <fullName evidence="2">Uncharacterized protein</fullName>
    </submittedName>
</protein>
<sequence>MAFEPVLLDFTNNSSIILANNSTILLNTASTLDSSWIFSVFLLLFSIYGVLDEQRRRNIFYMLGIWEYLLVFSVVFLIYVTIAHYSVTCQIYSELMSFIPNLENPLITFSYIYGIAIILYFGLHFKNRKLRSVNPFIDNLLHEFIKQNYSTVSNDLESYFDELYDHYINPENFVFKKKFERFLNIVSDEEEFVFELCKKYPYLAYQLLDSPLNFDKSNYWTNYSKYLFLNKNSEVYAEITQLLPQDYYKLNYSKLELDYEDTFFLKSIFDADYDTDNGVINVIAQYIRELEVKLYSSTYFDIEQYNSPIYAALMFYDLKIKDGLLYGGKRTIDINPVIQIITTIILSMENNWKLNWYYKIMETYLNLIFKLYKQWISFSKKDTNFGISLISVISSSFWEVVISRLNHETKNMIYRKMDELLNYIDKEFEEEIKNIYFESLFDNLNSVIHIPEIKKDINLENVKKLYYDVYDEFK</sequence>
<reference evidence="2 3" key="1">
    <citation type="submission" date="2020-07" db="EMBL/GenBank/DDBJ databases">
        <title>Genomic Encyclopedia of Type Strains, Phase IV (KMG-V): Genome sequencing to study the core and pangenomes of soil and plant-associated prokaryotes.</title>
        <authorList>
            <person name="Whitman W."/>
        </authorList>
    </citation>
    <scope>NUCLEOTIDE SEQUENCE [LARGE SCALE GENOMIC DNA]</scope>
    <source>
        <strain evidence="2 3">S1</strain>
    </source>
</reference>
<evidence type="ECO:0000256" key="1">
    <source>
        <dbReference type="SAM" id="Phobius"/>
    </source>
</evidence>
<keyword evidence="1" id="KW-0812">Transmembrane</keyword>
<organism evidence="2 3">
    <name type="scientific">Methanococcus maripaludis</name>
    <name type="common">Methanococcus deltae</name>
    <dbReference type="NCBI Taxonomy" id="39152"/>
    <lineage>
        <taxon>Archaea</taxon>
        <taxon>Methanobacteriati</taxon>
        <taxon>Methanobacteriota</taxon>
        <taxon>Methanomada group</taxon>
        <taxon>Methanococci</taxon>
        <taxon>Methanococcales</taxon>
        <taxon>Methanococcaceae</taxon>
        <taxon>Methanococcus</taxon>
    </lineage>
</organism>
<evidence type="ECO:0000313" key="3">
    <source>
        <dbReference type="Proteomes" id="UP000522365"/>
    </source>
</evidence>
<keyword evidence="1" id="KW-0472">Membrane</keyword>